<protein>
    <submittedName>
        <fullName evidence="4">Zinc-binding dehydrogenase</fullName>
    </submittedName>
</protein>
<evidence type="ECO:0000313" key="4">
    <source>
        <dbReference type="EMBL" id="QPC45237.1"/>
    </source>
</evidence>
<dbReference type="InterPro" id="IPR013154">
    <property type="entry name" value="ADH-like_N"/>
</dbReference>
<name>A0A7S8HDX0_9HYPH</name>
<evidence type="ECO:0000256" key="1">
    <source>
        <dbReference type="ARBA" id="ARBA00022857"/>
    </source>
</evidence>
<dbReference type="Proteomes" id="UP000593594">
    <property type="component" value="Chromosome"/>
</dbReference>
<dbReference type="InterPro" id="IPR011032">
    <property type="entry name" value="GroES-like_sf"/>
</dbReference>
<dbReference type="PANTHER" id="PTHR48106:SF18">
    <property type="entry name" value="QUINONE OXIDOREDUCTASE PIG3"/>
    <property type="match status" value="1"/>
</dbReference>
<organism evidence="4 5">
    <name type="scientific">Kaustia mangrovi</name>
    <dbReference type="NCBI Taxonomy" id="2593653"/>
    <lineage>
        <taxon>Bacteria</taxon>
        <taxon>Pseudomonadati</taxon>
        <taxon>Pseudomonadota</taxon>
        <taxon>Alphaproteobacteria</taxon>
        <taxon>Hyphomicrobiales</taxon>
        <taxon>Parvibaculaceae</taxon>
        <taxon>Kaustia</taxon>
    </lineage>
</organism>
<dbReference type="InterPro" id="IPR020843">
    <property type="entry name" value="ER"/>
</dbReference>
<dbReference type="Gene3D" id="3.40.50.720">
    <property type="entry name" value="NAD(P)-binding Rossmann-like Domain"/>
    <property type="match status" value="1"/>
</dbReference>
<dbReference type="Pfam" id="PF00107">
    <property type="entry name" value="ADH_zinc_N"/>
    <property type="match status" value="1"/>
</dbReference>
<dbReference type="SMART" id="SM00829">
    <property type="entry name" value="PKS_ER"/>
    <property type="match status" value="1"/>
</dbReference>
<dbReference type="AlphaFoldDB" id="A0A7S8HDX0"/>
<dbReference type="SUPFAM" id="SSF50129">
    <property type="entry name" value="GroES-like"/>
    <property type="match status" value="1"/>
</dbReference>
<dbReference type="CDD" id="cd08274">
    <property type="entry name" value="MDR9"/>
    <property type="match status" value="1"/>
</dbReference>
<dbReference type="Gene3D" id="3.90.180.10">
    <property type="entry name" value="Medium-chain alcohol dehydrogenases, catalytic domain"/>
    <property type="match status" value="1"/>
</dbReference>
<dbReference type="GO" id="GO:0016651">
    <property type="term" value="F:oxidoreductase activity, acting on NAD(P)H"/>
    <property type="evidence" value="ECO:0007669"/>
    <property type="project" value="TreeGrafter"/>
</dbReference>
<dbReference type="SUPFAM" id="SSF51735">
    <property type="entry name" value="NAD(P)-binding Rossmann-fold domains"/>
    <property type="match status" value="1"/>
</dbReference>
<dbReference type="InterPro" id="IPR013149">
    <property type="entry name" value="ADH-like_C"/>
</dbReference>
<proteinExistence type="predicted"/>
<dbReference type="EMBL" id="CP058214">
    <property type="protein sequence ID" value="QPC45237.1"/>
    <property type="molecule type" value="Genomic_DNA"/>
</dbReference>
<dbReference type="PANTHER" id="PTHR48106">
    <property type="entry name" value="QUINONE OXIDOREDUCTASE PIG3-RELATED"/>
    <property type="match status" value="1"/>
</dbReference>
<accession>A0A7S8HDX0</accession>
<dbReference type="GO" id="GO:0070402">
    <property type="term" value="F:NADPH binding"/>
    <property type="evidence" value="ECO:0007669"/>
    <property type="project" value="TreeGrafter"/>
</dbReference>
<dbReference type="KEGG" id="kmn:HW532_07955"/>
<reference evidence="4 5" key="1">
    <citation type="submission" date="2020-06" db="EMBL/GenBank/DDBJ databases">
        <title>Genome sequence of 2 isolates from Red Sea Mangroves.</title>
        <authorList>
            <person name="Sefrji F."/>
            <person name="Michoud G."/>
            <person name="Merlino G."/>
            <person name="Daffonchio D."/>
        </authorList>
    </citation>
    <scope>NUCLEOTIDE SEQUENCE [LARGE SCALE GENOMIC DNA]</scope>
    <source>
        <strain evidence="4 5">R1DC25</strain>
    </source>
</reference>
<keyword evidence="5" id="KW-1185">Reference proteome</keyword>
<evidence type="ECO:0000313" key="5">
    <source>
        <dbReference type="Proteomes" id="UP000593594"/>
    </source>
</evidence>
<evidence type="ECO:0000259" key="3">
    <source>
        <dbReference type="SMART" id="SM00829"/>
    </source>
</evidence>
<dbReference type="Pfam" id="PF08240">
    <property type="entry name" value="ADH_N"/>
    <property type="match status" value="1"/>
</dbReference>
<sequence length="361" mass="37848">MQAVLLTGHGGLDRLKVRTDVAVPEPRAGEVLVRVGASAINNTDINTRIAWYSKAVTEGTTGEGGAAGFSGADDGDASWAGSALSFPRIQGIDVCGRIEAVGEGVARERIGERVLVEPCLREPVGWAPYRCWFLGSECDGGFADYVAVPAVHAYRIDSPLSDVELASFPCAWSTAENMLTRAGLQAGERVLVTGASGGVGSAAVQLAARRGAEVLAVTGRAKADAVRALGAARLFERDADLAGVLGPESVDVVVDLVGGPVWPHVPTILRRGGRYAVAGAIGGPLVEMDIRTLYLKDLSLHGCAVLEREVFANLVGYIERGEVRPLVAETYPLSEIVTAQEVFLAKGYVGKIVLVPDALYA</sequence>
<evidence type="ECO:0000256" key="2">
    <source>
        <dbReference type="ARBA" id="ARBA00023002"/>
    </source>
</evidence>
<keyword evidence="1" id="KW-0521">NADP</keyword>
<feature type="domain" description="Enoyl reductase (ER)" evidence="3">
    <location>
        <begin position="10"/>
        <end position="354"/>
    </location>
</feature>
<keyword evidence="2" id="KW-0560">Oxidoreductase</keyword>
<dbReference type="InterPro" id="IPR036291">
    <property type="entry name" value="NAD(P)-bd_dom_sf"/>
</dbReference>
<gene>
    <name evidence="4" type="ORF">HW532_07955</name>
</gene>